<feature type="transmembrane region" description="Helical" evidence="6">
    <location>
        <begin position="147"/>
        <end position="169"/>
    </location>
</feature>
<dbReference type="InterPro" id="IPR050846">
    <property type="entry name" value="TLCD"/>
</dbReference>
<dbReference type="PANTHER" id="PTHR13439">
    <property type="entry name" value="CT120 PROTEIN"/>
    <property type="match status" value="1"/>
</dbReference>
<evidence type="ECO:0000313" key="8">
    <source>
        <dbReference type="EMBL" id="CDW83784.1"/>
    </source>
</evidence>
<dbReference type="EMBL" id="CCKQ01012176">
    <property type="protein sequence ID" value="CDW83784.1"/>
    <property type="molecule type" value="Genomic_DNA"/>
</dbReference>
<dbReference type="PROSITE" id="PS50922">
    <property type="entry name" value="TLC"/>
    <property type="match status" value="1"/>
</dbReference>
<evidence type="ECO:0000256" key="6">
    <source>
        <dbReference type="SAM" id="Phobius"/>
    </source>
</evidence>
<dbReference type="InParanoid" id="A0A078ANP2"/>
<dbReference type="GO" id="GO:0005783">
    <property type="term" value="C:endoplasmic reticulum"/>
    <property type="evidence" value="ECO:0007669"/>
    <property type="project" value="TreeGrafter"/>
</dbReference>
<keyword evidence="4 5" id="KW-0472">Membrane</keyword>
<dbReference type="PANTHER" id="PTHR13439:SF0">
    <property type="entry name" value="TOPOISOMERASE I DAMAGE AFFECTED PROTEIN 4"/>
    <property type="match status" value="1"/>
</dbReference>
<keyword evidence="9" id="KW-1185">Reference proteome</keyword>
<feature type="transmembrane region" description="Helical" evidence="6">
    <location>
        <begin position="83"/>
        <end position="103"/>
    </location>
</feature>
<proteinExistence type="predicted"/>
<evidence type="ECO:0000313" key="9">
    <source>
        <dbReference type="Proteomes" id="UP000039865"/>
    </source>
</evidence>
<evidence type="ECO:0000256" key="1">
    <source>
        <dbReference type="ARBA" id="ARBA00004141"/>
    </source>
</evidence>
<keyword evidence="3 6" id="KW-1133">Transmembrane helix</keyword>
<dbReference type="GO" id="GO:0016020">
    <property type="term" value="C:membrane"/>
    <property type="evidence" value="ECO:0007669"/>
    <property type="project" value="UniProtKB-SubCell"/>
</dbReference>
<dbReference type="Proteomes" id="UP000039865">
    <property type="component" value="Unassembled WGS sequence"/>
</dbReference>
<reference evidence="8 9" key="1">
    <citation type="submission" date="2014-06" db="EMBL/GenBank/DDBJ databases">
        <authorList>
            <person name="Swart Estienne"/>
        </authorList>
    </citation>
    <scope>NUCLEOTIDE SEQUENCE [LARGE SCALE GENOMIC DNA]</scope>
    <source>
        <strain evidence="8 9">130c</strain>
    </source>
</reference>
<keyword evidence="2 5" id="KW-0812">Transmembrane</keyword>
<evidence type="ECO:0000256" key="3">
    <source>
        <dbReference type="ARBA" id="ARBA00022989"/>
    </source>
</evidence>
<dbReference type="OrthoDB" id="506011at2759"/>
<dbReference type="GO" id="GO:0055088">
    <property type="term" value="P:lipid homeostasis"/>
    <property type="evidence" value="ECO:0007669"/>
    <property type="project" value="TreeGrafter"/>
</dbReference>
<protein>
    <recommendedName>
        <fullName evidence="7">TLC domain-containing protein</fullName>
    </recommendedName>
</protein>
<dbReference type="InterPro" id="IPR006634">
    <property type="entry name" value="TLC-dom"/>
</dbReference>
<feature type="transmembrane region" description="Helical" evidence="6">
    <location>
        <begin position="53"/>
        <end position="76"/>
    </location>
</feature>
<feature type="domain" description="TLC" evidence="7">
    <location>
        <begin position="4"/>
        <end position="220"/>
    </location>
</feature>
<evidence type="ECO:0000259" key="7">
    <source>
        <dbReference type="PROSITE" id="PS50922"/>
    </source>
</evidence>
<gene>
    <name evidence="8" type="primary">Contig6807.g7277</name>
    <name evidence="8" type="ORF">STYLEM_12834</name>
</gene>
<comment type="subcellular location">
    <subcellularLocation>
        <location evidence="1">Membrane</location>
        <topology evidence="1">Multi-pass membrane protein</topology>
    </subcellularLocation>
</comment>
<feature type="transmembrane region" description="Helical" evidence="6">
    <location>
        <begin position="12"/>
        <end position="33"/>
    </location>
</feature>
<evidence type="ECO:0000256" key="4">
    <source>
        <dbReference type="ARBA" id="ARBA00023136"/>
    </source>
</evidence>
<dbReference type="AlphaFoldDB" id="A0A078ANP2"/>
<organism evidence="8 9">
    <name type="scientific">Stylonychia lemnae</name>
    <name type="common">Ciliate</name>
    <dbReference type="NCBI Taxonomy" id="5949"/>
    <lineage>
        <taxon>Eukaryota</taxon>
        <taxon>Sar</taxon>
        <taxon>Alveolata</taxon>
        <taxon>Ciliophora</taxon>
        <taxon>Intramacronucleata</taxon>
        <taxon>Spirotrichea</taxon>
        <taxon>Stichotrichia</taxon>
        <taxon>Sporadotrichida</taxon>
        <taxon>Oxytrichidae</taxon>
        <taxon>Stylonychinae</taxon>
        <taxon>Stylonychia</taxon>
    </lineage>
</organism>
<name>A0A078ANP2_STYLE</name>
<accession>A0A078ANP2</accession>
<feature type="transmembrane region" description="Helical" evidence="6">
    <location>
        <begin position="189"/>
        <end position="216"/>
    </location>
</feature>
<dbReference type="SMART" id="SM00724">
    <property type="entry name" value="TLC"/>
    <property type="match status" value="1"/>
</dbReference>
<sequence>MTNKKKANYISCIVAILHAFVSTYIAFIGIFYFCDREGANLFNDQECIRNPKNYHQFAAMITISYLVFDFSLQLFLIRDYSTLSIQTYIHHIFGTLGFYLALIENTVSLTAAIFNQATEISTGFLNLRQLFFFHKMKETVYFRINSYIFAATFILGRMPIQLICTYNVFPWIVEKIQSMGKTDVYYNSMILFMVFSQIVGLILNFYWSNLILAGLVRTIKGDNKTKTLDETDKED</sequence>
<evidence type="ECO:0000256" key="2">
    <source>
        <dbReference type="ARBA" id="ARBA00022692"/>
    </source>
</evidence>
<evidence type="ECO:0000256" key="5">
    <source>
        <dbReference type="PROSITE-ProRule" id="PRU00205"/>
    </source>
</evidence>